<dbReference type="InterPro" id="IPR012337">
    <property type="entry name" value="RNaseH-like_sf"/>
</dbReference>
<evidence type="ECO:0000259" key="10">
    <source>
        <dbReference type="Pfam" id="PF03175"/>
    </source>
</evidence>
<gene>
    <name evidence="11" type="ORF">niasHT_000110</name>
</gene>
<dbReference type="SUPFAM" id="SSF53098">
    <property type="entry name" value="Ribonuclease H-like"/>
    <property type="match status" value="1"/>
</dbReference>
<dbReference type="Gene3D" id="3.30.420.10">
    <property type="entry name" value="Ribonuclease H-like superfamily/Ribonuclease H"/>
    <property type="match status" value="1"/>
</dbReference>
<feature type="region of interest" description="Disordered" evidence="9">
    <location>
        <begin position="25"/>
        <end position="63"/>
    </location>
</feature>
<feature type="domain" description="DNA-directed DNA polymerase family B mitochondria/virus" evidence="10">
    <location>
        <begin position="841"/>
        <end position="1028"/>
    </location>
</feature>
<dbReference type="GO" id="GO:0003887">
    <property type="term" value="F:DNA-directed DNA polymerase activity"/>
    <property type="evidence" value="ECO:0007669"/>
    <property type="project" value="UniProtKB-KW"/>
</dbReference>
<keyword evidence="12" id="KW-1185">Reference proteome</keyword>
<keyword evidence="5" id="KW-0235">DNA replication</keyword>
<evidence type="ECO:0000313" key="11">
    <source>
        <dbReference type="EMBL" id="KAL3118182.1"/>
    </source>
</evidence>
<dbReference type="GO" id="GO:0042575">
    <property type="term" value="C:DNA polymerase complex"/>
    <property type="evidence" value="ECO:0007669"/>
    <property type="project" value="UniProtKB-ARBA"/>
</dbReference>
<feature type="compositionally biased region" description="Acidic residues" evidence="9">
    <location>
        <begin position="1382"/>
        <end position="1394"/>
    </location>
</feature>
<evidence type="ECO:0000256" key="9">
    <source>
        <dbReference type="SAM" id="MobiDB-lite"/>
    </source>
</evidence>
<keyword evidence="7" id="KW-0238">DNA-binding</keyword>
<dbReference type="EC" id="2.7.7.7" evidence="2"/>
<evidence type="ECO:0000256" key="1">
    <source>
        <dbReference type="ARBA" id="ARBA00005755"/>
    </source>
</evidence>
<feature type="compositionally biased region" description="Basic and acidic residues" evidence="9">
    <location>
        <begin position="1372"/>
        <end position="1381"/>
    </location>
</feature>
<sequence>MKFFDFFPKLSANVRPQVSVRKCPSASVRPQMSKGKASAACPLGKGEDTRPSERSRMPFQSTQGPFERTHIRFKSLLVIMESTHQLLVRDQGDIILPITSITANIVDAVFNQFCKVEQSKAKYVNLYGAPFVVTVTVLSTDGLPRRRTTKGSAPPIHSSQSYIFKVKNNDNYCLFYALELMRYYSLYKRGLITEKRWRWINSNQTTVLRQKVQLLLRDAGIPTTETEYDAEIYIHQVQGYWSTKYPGEYKIFIFNDYQTRPITKSDVNEYQFPILLYHHDKHFDGIKTLSKFVNKNYYCLSCESVYERKSRHSMKCTSLCHGCREVGVDYPREAQQGYFKKCLHCNNNFYNNNCYERHLHKDLCTKFQRCEEWEEDGENPCKSCFIQPLKLHKIKPYRIIAYDFEATQDKKVGNRFEHEVNFAAATIICTDCINNGEWKNSLQGKKCQICGPNRTITFSPFNYTDTTVDQKIITQNPLHDFVGWLLFDHNKKFSTVAFAHFGGRYDMTMIIKEVLAQGIHNPEIIKQGNRLYELKIKDNEHCPLTILHDSYNLMPIKLSGLIKSFGLKIKDKQHFPHMFNKETNYNNVLPHLPPRDDYCPKQMKKADLQNFGDWYNNNYEQKFDLKEKLPEYCCNDVHILTHALVELRREFKQLTQRNGKHGGIDILWQAMTIASACVKNYALNHLKPNSLAIVPEKGYTPQQNQSALAIKYLDWYSHINKINIQTAHSRYGEYVFKREGQVYQVDGYIKGENGGRDKIIEVNGCLWHGCEECFEEMDKETRMPNGKTLGQLREREVRKHDILSRYVDLEVVWEHEINEQLKKDTTMREYFENWKDRSPIKIRDAFHGGRTGPMKLLHTAKSGQKISYKDFTSLYPWTNFSTDYPLGHPKIISFPVNEQTVNWHSPSDNPYKGLLKVLLLPPNKNIKVTVMPIKFDERLLFPLCEKCAKHITAKYPNGLKDNEYSCPHFNPNDRAFVSTCTHLELNVALEAGYTVRKLFHVLQYDQWSNNVFKSYVSEMMALKIHATGFPSWCESEVQKSEYIEECWRKFAIKLDKEKMKSEPGKRYIAKLCLNSLWGRFSMRNLLSKAIIDNDESLIHQYTEDKKIELIDLEMMDEDNDVFMLTYKPKEEFVDENKYSNVVISLFTTSMARLYLYEALKKVADTPGCEILYFDTDSIIYVHPEYNDPLPTGKGHLGELTDEKPDHDILEFISAGCKNYGLKLQRKVNGGIEYDLKIRGFTLDEQTVQKIHYDTVKDQILRYGHPFEMKVEELFIIVMHSLVSECWIGDRRARMEAEALLKSELEKEEEEQKKEEEAKKQKEKKLKELERQAAELRLMLAEASMKTAAKTAKTPGGDIPRGGQSGGGSAETPRSDSPKEGGQDDDDTLSLEEEAVPLPPAPPGGNVGNFGADESVRGGRSGMLVFNADGTARELSEVEENDVERAKGKKRGGNSLGNEVTKGEPKPPRIEAGDNLPRSSSRDGSQFPAVDAVRGRKSKSSPESQPGAPTALQKVGGAVTATTANPILREKASAACPLGKGEDTRPSERSRMPFQSTQGPFERTHIRFKSLLVIMESTHQLLVRDQGDIILPITSITANIVDAVFNQFCKVEQSKAKYVNLYGAPFVVTVTVLSTDGLPRRRTTKGSAPPIHSSQSYIFKVKNNDNYCLFYALELMRYYSLYKRGLITEKRWRWINSNQTTVLRQKVQLLLRDAGIPTTEIEYDAEIYIHQVQGYWSTKYPGKGHLGELTDEKPDHDILEFISAGCKNYGLKLQRKVNGGIEYDLKIRGFTLDEQTVQKIHYDTVKDQILRYGHPFEMKVEELFIIVMHSLVSECWIGDRRVKPFPGCIYSLLFKGNSKNSDML</sequence>
<dbReference type="InterPro" id="IPR043502">
    <property type="entry name" value="DNA/RNA_pol_sf"/>
</dbReference>
<dbReference type="Gene3D" id="1.10.287.690">
    <property type="entry name" value="Helix hairpin bin"/>
    <property type="match status" value="1"/>
</dbReference>
<evidence type="ECO:0000313" key="12">
    <source>
        <dbReference type="Proteomes" id="UP001620626"/>
    </source>
</evidence>
<keyword evidence="6" id="KW-0239">DNA-directed DNA polymerase</keyword>
<dbReference type="PANTHER" id="PTHR33568:SF3">
    <property type="entry name" value="DNA-DIRECTED DNA POLYMERASE"/>
    <property type="match status" value="1"/>
</dbReference>
<dbReference type="PANTHER" id="PTHR33568">
    <property type="entry name" value="DNA POLYMERASE"/>
    <property type="match status" value="1"/>
</dbReference>
<dbReference type="Gene3D" id="3.40.960.10">
    <property type="entry name" value="VSR Endonuclease"/>
    <property type="match status" value="1"/>
</dbReference>
<dbReference type="InterPro" id="IPR036397">
    <property type="entry name" value="RNaseH_sf"/>
</dbReference>
<evidence type="ECO:0000256" key="4">
    <source>
        <dbReference type="ARBA" id="ARBA00022695"/>
    </source>
</evidence>
<feature type="domain" description="DNA-directed DNA polymerase family B mitochondria/virus" evidence="10">
    <location>
        <begin position="1050"/>
        <end position="1163"/>
    </location>
</feature>
<feature type="compositionally biased region" description="Gly residues" evidence="9">
    <location>
        <begin position="1358"/>
        <end position="1368"/>
    </location>
</feature>
<reference evidence="11 12" key="1">
    <citation type="submission" date="2024-10" db="EMBL/GenBank/DDBJ databases">
        <authorList>
            <person name="Kim D."/>
        </authorList>
    </citation>
    <scope>NUCLEOTIDE SEQUENCE [LARGE SCALE GENOMIC DNA]</scope>
    <source>
        <strain evidence="11">BH-2024</strain>
    </source>
</reference>
<feature type="domain" description="DNA-directed DNA polymerase family B mitochondria/virus" evidence="10">
    <location>
        <begin position="495"/>
        <end position="688"/>
    </location>
</feature>
<comment type="similarity">
    <text evidence="1">Belongs to the DNA polymerase type-B family.</text>
</comment>
<evidence type="ECO:0000256" key="6">
    <source>
        <dbReference type="ARBA" id="ARBA00022932"/>
    </source>
</evidence>
<dbReference type="EMBL" id="JBICBT010000291">
    <property type="protein sequence ID" value="KAL3118182.1"/>
    <property type="molecule type" value="Genomic_DNA"/>
</dbReference>
<comment type="catalytic activity">
    <reaction evidence="8">
        <text>DNA(n) + a 2'-deoxyribonucleoside 5'-triphosphate = DNA(n+1) + diphosphate</text>
        <dbReference type="Rhea" id="RHEA:22508"/>
        <dbReference type="Rhea" id="RHEA-COMP:17339"/>
        <dbReference type="Rhea" id="RHEA-COMP:17340"/>
        <dbReference type="ChEBI" id="CHEBI:33019"/>
        <dbReference type="ChEBI" id="CHEBI:61560"/>
        <dbReference type="ChEBI" id="CHEBI:173112"/>
        <dbReference type="EC" id="2.7.7.7"/>
    </reaction>
</comment>
<proteinExistence type="inferred from homology"/>
<dbReference type="InterPro" id="IPR004868">
    <property type="entry name" value="DNA-dir_DNA_pol_B_mt/vir"/>
</dbReference>
<accession>A0ABD2LTI4</accession>
<evidence type="ECO:0000256" key="2">
    <source>
        <dbReference type="ARBA" id="ARBA00012417"/>
    </source>
</evidence>
<organism evidence="11 12">
    <name type="scientific">Heterodera trifolii</name>
    <dbReference type="NCBI Taxonomy" id="157864"/>
    <lineage>
        <taxon>Eukaryota</taxon>
        <taxon>Metazoa</taxon>
        <taxon>Ecdysozoa</taxon>
        <taxon>Nematoda</taxon>
        <taxon>Chromadorea</taxon>
        <taxon>Rhabditida</taxon>
        <taxon>Tylenchina</taxon>
        <taxon>Tylenchomorpha</taxon>
        <taxon>Tylenchoidea</taxon>
        <taxon>Heteroderidae</taxon>
        <taxon>Heteroderinae</taxon>
        <taxon>Heterodera</taxon>
    </lineage>
</organism>
<evidence type="ECO:0000256" key="5">
    <source>
        <dbReference type="ARBA" id="ARBA00022705"/>
    </source>
</evidence>
<comment type="caution">
    <text evidence="11">The sequence shown here is derived from an EMBL/GenBank/DDBJ whole genome shotgun (WGS) entry which is preliminary data.</text>
</comment>
<feature type="region of interest" description="Disordered" evidence="9">
    <location>
        <begin position="1303"/>
        <end position="1323"/>
    </location>
</feature>
<keyword evidence="4" id="KW-0548">Nucleotidyltransferase</keyword>
<dbReference type="Gene3D" id="3.90.1600.10">
    <property type="entry name" value="Palm domain of DNA polymerase"/>
    <property type="match status" value="1"/>
</dbReference>
<evidence type="ECO:0000256" key="7">
    <source>
        <dbReference type="ARBA" id="ARBA00023125"/>
    </source>
</evidence>
<feature type="region of interest" description="Disordered" evidence="9">
    <location>
        <begin position="1345"/>
        <end position="1558"/>
    </location>
</feature>
<dbReference type="Proteomes" id="UP001620626">
    <property type="component" value="Unassembled WGS sequence"/>
</dbReference>
<dbReference type="SUPFAM" id="SSF56672">
    <property type="entry name" value="DNA/RNA polymerases"/>
    <property type="match status" value="1"/>
</dbReference>
<feature type="compositionally biased region" description="Basic and acidic residues" evidence="9">
    <location>
        <begin position="1460"/>
        <end position="1471"/>
    </location>
</feature>
<dbReference type="InterPro" id="IPR023211">
    <property type="entry name" value="DNA_pol_palm_dom_sf"/>
</dbReference>
<feature type="compositionally biased region" description="Basic and acidic residues" evidence="9">
    <location>
        <begin position="45"/>
        <end position="56"/>
    </location>
</feature>
<feature type="compositionally biased region" description="Basic and acidic residues" evidence="9">
    <location>
        <begin position="1539"/>
        <end position="1550"/>
    </location>
</feature>
<keyword evidence="3" id="KW-0808">Transferase</keyword>
<dbReference type="Pfam" id="PF03175">
    <property type="entry name" value="DNA_pol_B_2"/>
    <property type="match status" value="3"/>
</dbReference>
<evidence type="ECO:0000256" key="8">
    <source>
        <dbReference type="ARBA" id="ARBA00049244"/>
    </source>
</evidence>
<dbReference type="GO" id="GO:0003677">
    <property type="term" value="F:DNA binding"/>
    <property type="evidence" value="ECO:0007669"/>
    <property type="project" value="UniProtKB-KW"/>
</dbReference>
<name>A0ABD2LTI4_9BILA</name>
<dbReference type="GO" id="GO:0006260">
    <property type="term" value="P:DNA replication"/>
    <property type="evidence" value="ECO:0007669"/>
    <property type="project" value="UniProtKB-KW"/>
</dbReference>
<protein>
    <recommendedName>
        <fullName evidence="2">DNA-directed DNA polymerase</fullName>
        <ecNumber evidence="2">2.7.7.7</ecNumber>
    </recommendedName>
</protein>
<evidence type="ECO:0000256" key="3">
    <source>
        <dbReference type="ARBA" id="ARBA00022679"/>
    </source>
</evidence>